<protein>
    <submittedName>
        <fullName evidence="1">4634_t:CDS:1</fullName>
    </submittedName>
</protein>
<accession>A0A9N9HCQ0</accession>
<dbReference type="AlphaFoldDB" id="A0A9N9HCQ0"/>
<dbReference type="EMBL" id="CAJVPI010003963">
    <property type="protein sequence ID" value="CAG8663931.1"/>
    <property type="molecule type" value="Genomic_DNA"/>
</dbReference>
<evidence type="ECO:0000313" key="1">
    <source>
        <dbReference type="EMBL" id="CAG8663931.1"/>
    </source>
</evidence>
<gene>
    <name evidence="1" type="ORF">PBRASI_LOCUS10938</name>
</gene>
<proteinExistence type="predicted"/>
<comment type="caution">
    <text evidence="1">The sequence shown here is derived from an EMBL/GenBank/DDBJ whole genome shotgun (WGS) entry which is preliminary data.</text>
</comment>
<organism evidence="1 2">
    <name type="scientific">Paraglomus brasilianum</name>
    <dbReference type="NCBI Taxonomy" id="144538"/>
    <lineage>
        <taxon>Eukaryota</taxon>
        <taxon>Fungi</taxon>
        <taxon>Fungi incertae sedis</taxon>
        <taxon>Mucoromycota</taxon>
        <taxon>Glomeromycotina</taxon>
        <taxon>Glomeromycetes</taxon>
        <taxon>Paraglomerales</taxon>
        <taxon>Paraglomeraceae</taxon>
        <taxon>Paraglomus</taxon>
    </lineage>
</organism>
<sequence length="234" mass="26553">EALITVFRFKKVDFPFFSKNTSPSDSSIATQQYSTTSLDVQTENRRHTISNASPYIISPTQYSIMRHAWYKTMATKLNCTLPRRWKVKADETSLFSITKRQSPSEAGSEPAVNLVNDEDNVSIDVNKIDIIEPNSRDNAYSLSSTSRGDGPSHEEEITTDIIQDNGKHNFYAYYDNRRGKVSAAPINSPVTSLFERFASMPRQYSEKPEVLGKVGRFTIVREREDFDSTLFGCH</sequence>
<evidence type="ECO:0000313" key="2">
    <source>
        <dbReference type="Proteomes" id="UP000789739"/>
    </source>
</evidence>
<feature type="non-terminal residue" evidence="1">
    <location>
        <position position="1"/>
    </location>
</feature>
<dbReference type="OrthoDB" id="2419042at2759"/>
<keyword evidence="2" id="KW-1185">Reference proteome</keyword>
<dbReference type="Proteomes" id="UP000789739">
    <property type="component" value="Unassembled WGS sequence"/>
</dbReference>
<reference evidence="1" key="1">
    <citation type="submission" date="2021-06" db="EMBL/GenBank/DDBJ databases">
        <authorList>
            <person name="Kallberg Y."/>
            <person name="Tangrot J."/>
            <person name="Rosling A."/>
        </authorList>
    </citation>
    <scope>NUCLEOTIDE SEQUENCE</scope>
    <source>
        <strain evidence="1">BR232B</strain>
    </source>
</reference>
<name>A0A9N9HCQ0_9GLOM</name>